<dbReference type="PROSITE" id="PS50102">
    <property type="entry name" value="RRM"/>
    <property type="match status" value="1"/>
</dbReference>
<dbReference type="SUPFAM" id="SSF54928">
    <property type="entry name" value="RNA-binding domain, RBD"/>
    <property type="match status" value="1"/>
</dbReference>
<organism evidence="3 4">
    <name type="scientific">Candidatus Roizmanbacteria bacterium RIFCSPHIGHO2_12_FULL_33_9</name>
    <dbReference type="NCBI Taxonomy" id="1802045"/>
    <lineage>
        <taxon>Bacteria</taxon>
        <taxon>Candidatus Roizmaniibacteriota</taxon>
    </lineage>
</organism>
<dbReference type="AlphaFoldDB" id="A0A1F7HFT5"/>
<dbReference type="CDD" id="cd21608">
    <property type="entry name" value="RRM2_NsCP33_like"/>
    <property type="match status" value="1"/>
</dbReference>
<protein>
    <submittedName>
        <fullName evidence="3">RNA-binding protein</fullName>
    </submittedName>
</protein>
<evidence type="ECO:0000313" key="4">
    <source>
        <dbReference type="Proteomes" id="UP000177199"/>
    </source>
</evidence>
<evidence type="ECO:0000256" key="1">
    <source>
        <dbReference type="ARBA" id="ARBA00022884"/>
    </source>
</evidence>
<dbReference type="EMBL" id="MFZV01000052">
    <property type="protein sequence ID" value="OGK30080.1"/>
    <property type="molecule type" value="Genomic_DNA"/>
</dbReference>
<evidence type="ECO:0000313" key="3">
    <source>
        <dbReference type="EMBL" id="OGK30080.1"/>
    </source>
</evidence>
<sequence length="88" mass="9786">MGNKKVFVGSLPWSVNNDSLKELFAAMGEIVDAVVITDRATGRSRGFGFVTFADEAAAKKAVDEMNEKEIEGRKIFVNFAKEQTDRRE</sequence>
<dbReference type="Pfam" id="PF00076">
    <property type="entry name" value="RRM_1"/>
    <property type="match status" value="1"/>
</dbReference>
<dbReference type="InterPro" id="IPR035979">
    <property type="entry name" value="RBD_domain_sf"/>
</dbReference>
<evidence type="ECO:0000259" key="2">
    <source>
        <dbReference type="PROSITE" id="PS50102"/>
    </source>
</evidence>
<dbReference type="InterPro" id="IPR050886">
    <property type="entry name" value="RNA-binding_reg"/>
</dbReference>
<feature type="domain" description="RRM" evidence="2">
    <location>
        <begin position="4"/>
        <end position="82"/>
    </location>
</feature>
<name>A0A1F7HFT5_9BACT</name>
<proteinExistence type="predicted"/>
<dbReference type="Proteomes" id="UP000177199">
    <property type="component" value="Unassembled WGS sequence"/>
</dbReference>
<gene>
    <name evidence="3" type="ORF">A3F29_04855</name>
</gene>
<comment type="caution">
    <text evidence="3">The sequence shown here is derived from an EMBL/GenBank/DDBJ whole genome shotgun (WGS) entry which is preliminary data.</text>
</comment>
<reference evidence="3 4" key="1">
    <citation type="journal article" date="2016" name="Nat. Commun.">
        <title>Thousands of microbial genomes shed light on interconnected biogeochemical processes in an aquifer system.</title>
        <authorList>
            <person name="Anantharaman K."/>
            <person name="Brown C.T."/>
            <person name="Hug L.A."/>
            <person name="Sharon I."/>
            <person name="Castelle C.J."/>
            <person name="Probst A.J."/>
            <person name="Thomas B.C."/>
            <person name="Singh A."/>
            <person name="Wilkins M.J."/>
            <person name="Karaoz U."/>
            <person name="Brodie E.L."/>
            <person name="Williams K.H."/>
            <person name="Hubbard S.S."/>
            <person name="Banfield J.F."/>
        </authorList>
    </citation>
    <scope>NUCLEOTIDE SEQUENCE [LARGE SCALE GENOMIC DNA]</scope>
</reference>
<dbReference type="InterPro" id="IPR000504">
    <property type="entry name" value="RRM_dom"/>
</dbReference>
<dbReference type="InterPro" id="IPR048289">
    <property type="entry name" value="RRM2_NsCP33-like"/>
</dbReference>
<dbReference type="PANTHER" id="PTHR48024:SF56">
    <property type="entry name" value="HETEROGENEOUS NUCLEAR RIBONUCLEOPROTEIN A0"/>
    <property type="match status" value="1"/>
</dbReference>
<accession>A0A1F7HFT5</accession>
<dbReference type="GO" id="GO:0003723">
    <property type="term" value="F:RNA binding"/>
    <property type="evidence" value="ECO:0007669"/>
    <property type="project" value="UniProtKB-KW"/>
</dbReference>
<dbReference type="PANTHER" id="PTHR48024">
    <property type="entry name" value="GEO13361P1-RELATED"/>
    <property type="match status" value="1"/>
</dbReference>
<keyword evidence="1" id="KW-0694">RNA-binding</keyword>
<dbReference type="InterPro" id="IPR012677">
    <property type="entry name" value="Nucleotide-bd_a/b_plait_sf"/>
</dbReference>
<dbReference type="SMART" id="SM00360">
    <property type="entry name" value="RRM"/>
    <property type="match status" value="1"/>
</dbReference>
<dbReference type="Gene3D" id="3.30.70.330">
    <property type="match status" value="1"/>
</dbReference>